<name>A0A9N9NAG3_9GLOM</name>
<accession>A0A9N9NAG3</accession>
<dbReference type="AlphaFoldDB" id="A0A9N9NAG3"/>
<comment type="caution">
    <text evidence="3">The sequence shown here is derived from an EMBL/GenBank/DDBJ whole genome shotgun (WGS) entry which is preliminary data.</text>
</comment>
<evidence type="ECO:0000256" key="1">
    <source>
        <dbReference type="SAM" id="MobiDB-lite"/>
    </source>
</evidence>
<proteinExistence type="predicted"/>
<organism evidence="3 4">
    <name type="scientific">Dentiscutata erythropus</name>
    <dbReference type="NCBI Taxonomy" id="1348616"/>
    <lineage>
        <taxon>Eukaryota</taxon>
        <taxon>Fungi</taxon>
        <taxon>Fungi incertae sedis</taxon>
        <taxon>Mucoromycota</taxon>
        <taxon>Glomeromycotina</taxon>
        <taxon>Glomeromycetes</taxon>
        <taxon>Diversisporales</taxon>
        <taxon>Gigasporaceae</taxon>
        <taxon>Dentiscutata</taxon>
    </lineage>
</organism>
<sequence length="284" mass="33003">MAMEKYIICLDKPSQKEKAQKPAQESDISDNSVVTQQSELTSKKLKLGRLAKQSLRFNSAWRNRYPWLEDKKVDDEIRMFCTWCQEINAKNIFAQGGCKDIRQQNLFSSFTIQYEDTKAKALASMRNIYFLSKHYLALNIFPDLCNLVNFIHLNYNEITYQRPPCILNPPHLHLENNNNFDSTNEENYATYQNPVAGISTSELLLFVTQYATNMITSLRNRFPDSNLYHALRIVDPHKIPAEQHALNSFGQKEIIFLGNYYDKDIESEYGLQKLTKLHCLKNGI</sequence>
<feature type="region of interest" description="Disordered" evidence="1">
    <location>
        <begin position="15"/>
        <end position="35"/>
    </location>
</feature>
<evidence type="ECO:0000313" key="3">
    <source>
        <dbReference type="EMBL" id="CAG8717196.1"/>
    </source>
</evidence>
<feature type="domain" description="C17orf113 probable zinc finger" evidence="2">
    <location>
        <begin position="65"/>
        <end position="106"/>
    </location>
</feature>
<reference evidence="3" key="1">
    <citation type="submission" date="2021-06" db="EMBL/GenBank/DDBJ databases">
        <authorList>
            <person name="Kallberg Y."/>
            <person name="Tangrot J."/>
            <person name="Rosling A."/>
        </authorList>
    </citation>
    <scope>NUCLEOTIDE SEQUENCE</scope>
    <source>
        <strain evidence="3">MA453B</strain>
    </source>
</reference>
<dbReference type="Proteomes" id="UP000789405">
    <property type="component" value="Unassembled WGS sequence"/>
</dbReference>
<protein>
    <submittedName>
        <fullName evidence="3">28205_t:CDS:1</fullName>
    </submittedName>
</protein>
<evidence type="ECO:0000313" key="4">
    <source>
        <dbReference type="Proteomes" id="UP000789405"/>
    </source>
</evidence>
<evidence type="ECO:0000259" key="2">
    <source>
        <dbReference type="Pfam" id="PF25431"/>
    </source>
</evidence>
<dbReference type="EMBL" id="CAJVPY010010268">
    <property type="protein sequence ID" value="CAG8717196.1"/>
    <property type="molecule type" value="Genomic_DNA"/>
</dbReference>
<dbReference type="Pfam" id="PF25431">
    <property type="entry name" value="zf-C17orf113"/>
    <property type="match status" value="1"/>
</dbReference>
<keyword evidence="4" id="KW-1185">Reference proteome</keyword>
<dbReference type="InterPro" id="IPR057456">
    <property type="entry name" value="Znf_C17orf113"/>
</dbReference>
<dbReference type="OrthoDB" id="2400705at2759"/>
<gene>
    <name evidence="3" type="ORF">DERYTH_LOCUS14027</name>
</gene>